<dbReference type="AlphaFoldDB" id="A0A9D4RLJ1"/>
<evidence type="ECO:0000313" key="2">
    <source>
        <dbReference type="Proteomes" id="UP000828390"/>
    </source>
</evidence>
<dbReference type="EMBL" id="JAIWYP010000002">
    <property type="protein sequence ID" value="KAH3870675.1"/>
    <property type="molecule type" value="Genomic_DNA"/>
</dbReference>
<gene>
    <name evidence="1" type="ORF">DPMN_033865</name>
</gene>
<keyword evidence="2" id="KW-1185">Reference proteome</keyword>
<comment type="caution">
    <text evidence="1">The sequence shown here is derived from an EMBL/GenBank/DDBJ whole genome shotgun (WGS) entry which is preliminary data.</text>
</comment>
<accession>A0A9D4RLJ1</accession>
<reference evidence="1" key="2">
    <citation type="submission" date="2020-11" db="EMBL/GenBank/DDBJ databases">
        <authorList>
            <person name="McCartney M.A."/>
            <person name="Auch B."/>
            <person name="Kono T."/>
            <person name="Mallez S."/>
            <person name="Becker A."/>
            <person name="Gohl D.M."/>
            <person name="Silverstein K.A.T."/>
            <person name="Koren S."/>
            <person name="Bechman K.B."/>
            <person name="Herman A."/>
            <person name="Abrahante J.E."/>
            <person name="Garbe J."/>
        </authorList>
    </citation>
    <scope>NUCLEOTIDE SEQUENCE</scope>
    <source>
        <strain evidence="1">Duluth1</strain>
        <tissue evidence="1">Whole animal</tissue>
    </source>
</reference>
<reference evidence="1" key="1">
    <citation type="journal article" date="2019" name="bioRxiv">
        <title>The Genome of the Zebra Mussel, Dreissena polymorpha: A Resource for Invasive Species Research.</title>
        <authorList>
            <person name="McCartney M.A."/>
            <person name="Auch B."/>
            <person name="Kono T."/>
            <person name="Mallez S."/>
            <person name="Zhang Y."/>
            <person name="Obille A."/>
            <person name="Becker A."/>
            <person name="Abrahante J.E."/>
            <person name="Garbe J."/>
            <person name="Badalamenti J.P."/>
            <person name="Herman A."/>
            <person name="Mangelson H."/>
            <person name="Liachko I."/>
            <person name="Sullivan S."/>
            <person name="Sone E.D."/>
            <person name="Koren S."/>
            <person name="Silverstein K.A.T."/>
            <person name="Beckman K.B."/>
            <person name="Gohl D.M."/>
        </authorList>
    </citation>
    <scope>NUCLEOTIDE SEQUENCE</scope>
    <source>
        <strain evidence="1">Duluth1</strain>
        <tissue evidence="1">Whole animal</tissue>
    </source>
</reference>
<organism evidence="1 2">
    <name type="scientific">Dreissena polymorpha</name>
    <name type="common">Zebra mussel</name>
    <name type="synonym">Mytilus polymorpha</name>
    <dbReference type="NCBI Taxonomy" id="45954"/>
    <lineage>
        <taxon>Eukaryota</taxon>
        <taxon>Metazoa</taxon>
        <taxon>Spiralia</taxon>
        <taxon>Lophotrochozoa</taxon>
        <taxon>Mollusca</taxon>
        <taxon>Bivalvia</taxon>
        <taxon>Autobranchia</taxon>
        <taxon>Heteroconchia</taxon>
        <taxon>Euheterodonta</taxon>
        <taxon>Imparidentia</taxon>
        <taxon>Neoheterodontei</taxon>
        <taxon>Myida</taxon>
        <taxon>Dreissenoidea</taxon>
        <taxon>Dreissenidae</taxon>
        <taxon>Dreissena</taxon>
    </lineage>
</organism>
<proteinExistence type="predicted"/>
<sequence>MIPVDDVMVGVYSGRSVSLPCCSGTVRVGAVLIASFAGLSVLVQVGPRAHRVVTRDDGLLKTVEAKNIYKIRDDPGLPCLSVLIWDWGLMIGGAGYIALHLSGVRSIGRSARYLSVHNSQTNKRTHWYASYVGGMEDAYRIFSQQV</sequence>
<protein>
    <submittedName>
        <fullName evidence="1">Uncharacterized protein</fullName>
    </submittedName>
</protein>
<evidence type="ECO:0000313" key="1">
    <source>
        <dbReference type="EMBL" id="KAH3870675.1"/>
    </source>
</evidence>
<dbReference type="Proteomes" id="UP000828390">
    <property type="component" value="Unassembled WGS sequence"/>
</dbReference>
<name>A0A9D4RLJ1_DREPO</name>